<dbReference type="AlphaFoldDB" id="A0A6I3QP94"/>
<name>A0A6I3QP94_9FIRM</name>
<reference evidence="5 6" key="1">
    <citation type="journal article" date="2019" name="Nat. Med.">
        <title>A library of human gut bacterial isolates paired with longitudinal multiomics data enables mechanistic microbiome research.</title>
        <authorList>
            <person name="Poyet M."/>
            <person name="Groussin M."/>
            <person name="Gibbons S.M."/>
            <person name="Avila-Pacheco J."/>
            <person name="Jiang X."/>
            <person name="Kearney S.M."/>
            <person name="Perrotta A.R."/>
            <person name="Berdy B."/>
            <person name="Zhao S."/>
            <person name="Lieberman T.D."/>
            <person name="Swanson P.K."/>
            <person name="Smith M."/>
            <person name="Roesemann S."/>
            <person name="Alexander J.E."/>
            <person name="Rich S.A."/>
            <person name="Livny J."/>
            <person name="Vlamakis H."/>
            <person name="Clish C."/>
            <person name="Bullock K."/>
            <person name="Deik A."/>
            <person name="Scott J."/>
            <person name="Pierce K.A."/>
            <person name="Xavier R.J."/>
            <person name="Alm E.J."/>
        </authorList>
    </citation>
    <scope>NUCLEOTIDE SEQUENCE [LARGE SCALE GENOMIC DNA]</scope>
    <source>
        <strain evidence="5 6">BIOML-A7</strain>
    </source>
</reference>
<dbReference type="PANTHER" id="PTHR43685">
    <property type="entry name" value="GLYCOSYLTRANSFERASE"/>
    <property type="match status" value="1"/>
</dbReference>
<evidence type="ECO:0000259" key="4">
    <source>
        <dbReference type="Pfam" id="PF00535"/>
    </source>
</evidence>
<dbReference type="SUPFAM" id="SSF53448">
    <property type="entry name" value="Nucleotide-diphospho-sugar transferases"/>
    <property type="match status" value="1"/>
</dbReference>
<organism evidence="5 6">
    <name type="scientific">Ruthenibacterium lactatiformans</name>
    <dbReference type="NCBI Taxonomy" id="1550024"/>
    <lineage>
        <taxon>Bacteria</taxon>
        <taxon>Bacillati</taxon>
        <taxon>Bacillota</taxon>
        <taxon>Clostridia</taxon>
        <taxon>Eubacteriales</taxon>
        <taxon>Oscillospiraceae</taxon>
        <taxon>Ruthenibacterium</taxon>
    </lineage>
</organism>
<accession>A0A6I3QP94</accession>
<evidence type="ECO:0000313" key="5">
    <source>
        <dbReference type="EMBL" id="MTS51467.1"/>
    </source>
</evidence>
<dbReference type="EMBL" id="WMZR01000008">
    <property type="protein sequence ID" value="MTS51467.1"/>
    <property type="molecule type" value="Genomic_DNA"/>
</dbReference>
<evidence type="ECO:0000256" key="2">
    <source>
        <dbReference type="ARBA" id="ARBA00022676"/>
    </source>
</evidence>
<comment type="caution">
    <text evidence="5">The sequence shown here is derived from an EMBL/GenBank/DDBJ whole genome shotgun (WGS) entry which is preliminary data.</text>
</comment>
<dbReference type="GO" id="GO:0016757">
    <property type="term" value="F:glycosyltransferase activity"/>
    <property type="evidence" value="ECO:0007669"/>
    <property type="project" value="UniProtKB-KW"/>
</dbReference>
<dbReference type="Proteomes" id="UP000449193">
    <property type="component" value="Unassembled WGS sequence"/>
</dbReference>
<evidence type="ECO:0000256" key="3">
    <source>
        <dbReference type="ARBA" id="ARBA00022679"/>
    </source>
</evidence>
<proteinExistence type="inferred from homology"/>
<dbReference type="InterPro" id="IPR029044">
    <property type="entry name" value="Nucleotide-diphossugar_trans"/>
</dbReference>
<evidence type="ECO:0000313" key="6">
    <source>
        <dbReference type="Proteomes" id="UP000449193"/>
    </source>
</evidence>
<comment type="similarity">
    <text evidence="1">Belongs to the glycosyltransferase 2 family.</text>
</comment>
<dbReference type="InterPro" id="IPR001173">
    <property type="entry name" value="Glyco_trans_2-like"/>
</dbReference>
<dbReference type="Gene3D" id="3.90.550.10">
    <property type="entry name" value="Spore Coat Polysaccharide Biosynthesis Protein SpsA, Chain A"/>
    <property type="match status" value="1"/>
</dbReference>
<feature type="domain" description="Glycosyltransferase 2-like" evidence="4">
    <location>
        <begin position="23"/>
        <end position="188"/>
    </location>
</feature>
<keyword evidence="3 5" id="KW-0808">Transferase</keyword>
<evidence type="ECO:0000256" key="1">
    <source>
        <dbReference type="ARBA" id="ARBA00006739"/>
    </source>
</evidence>
<sequence>MCKRNFSVKENKSVSEKLPKVDVFLSSYNHAAFLRESIDSILNQSYQNFILTIVDDGSTDESQEIIRSYSDPRIRPILLEKNTGCGYYRDVLSSMMAEYVAVAHCDDKWMPDKLKKQVDFLESHPEYAACFTLIQIIDERGQPFQDQKHFYYDLFDQENRDRFAWLRRFFYEGNCLCHPSLLIRRKAYQTYEMFSTGLASLPDFYQWVALCAHGGELYILQERLSCFRIRNNYENTSAAKPETVIRASNELKFILNLYRTLSPQELCAVFPQAQKYIVDGKCVQDYLLGRIMLEGPGPKAYTDVGISVLHAALSDPQKRAAMEELYGYDQKCFSREMSQLSNDVFGAFDVRNVQHAMLYVDWGQGLREEDRLSAESLVMPDGSFSVSFTLPAEKQGQVIQAVTYYPDYGNLRMYRISQILMDGTPVSFVPDRSTREDPWDVFYTIAPNYHLQFEPCEAKCITVQGSTKLLSPEKIAEDYERLLVWKTEQTQPQASAEPEQTSLFRRLLVKAKHK</sequence>
<gene>
    <name evidence="5" type="ORF">GMD52_07920</name>
</gene>
<dbReference type="PANTHER" id="PTHR43685:SF5">
    <property type="entry name" value="GLYCOSYLTRANSFERASE EPSE-RELATED"/>
    <property type="match status" value="1"/>
</dbReference>
<dbReference type="InterPro" id="IPR050834">
    <property type="entry name" value="Glycosyltransf_2"/>
</dbReference>
<keyword evidence="2" id="KW-0328">Glycosyltransferase</keyword>
<dbReference type="Pfam" id="PF00535">
    <property type="entry name" value="Glycos_transf_2"/>
    <property type="match status" value="1"/>
</dbReference>
<protein>
    <submittedName>
        <fullName evidence="5">Glycosyltransferase</fullName>
    </submittedName>
</protein>